<evidence type="ECO:0000313" key="1">
    <source>
        <dbReference type="EMBL" id="KAF4671521.1"/>
    </source>
</evidence>
<protein>
    <submittedName>
        <fullName evidence="1">Uncharacterized protein</fullName>
    </submittedName>
</protein>
<dbReference type="Proteomes" id="UP000591131">
    <property type="component" value="Unassembled WGS sequence"/>
</dbReference>
<sequence>MARFLRKYVHHEARTGGTLRAFLDANRPDIETLSLLLRHLTTTQFGDRKTPVRIMDVVWYLNDRGLKGDQAPGMHTTPLSPTALAHVALGAAAAVNYDVTKADMACIRSLVAECVGCALASDFKGRDLPLMSTALYRTEVRDMEIWRKVIDRAVQLLETSSGGRRLDTRGLVGIVFGLAKMAIRSPQLEARLPSAAGVSSPEVRAQLLYIRCRAQRGGGADLDSEIEDLANRLVRDTDQESFLLALHSISLVPYRHSGLLKRVNMTNEDQGRNGRGWSTGSYLRFIADCFRLSCPIATTTALVGSKITYEAFFLYGLRFMGWDLSDGTIPSIGDLLPNREPSTALPSESAAMVLAAFQISYLSSPSFNQLASMNLKDLRKLKRCVEFEMAEVAQQPRYQSQVDELLRSMALHDYTALREVKVEPYSIDVLLVPNNRVMSFDNVSVRF</sequence>
<keyword evidence="2" id="KW-1185">Reference proteome</keyword>
<evidence type="ECO:0000313" key="2">
    <source>
        <dbReference type="Proteomes" id="UP000591131"/>
    </source>
</evidence>
<proteinExistence type="predicted"/>
<name>A0A7J6MKK2_PERCH</name>
<comment type="caution">
    <text evidence="1">The sequence shown here is derived from an EMBL/GenBank/DDBJ whole genome shotgun (WGS) entry which is preliminary data.</text>
</comment>
<accession>A0A7J6MKK2</accession>
<reference evidence="1 2" key="1">
    <citation type="submission" date="2020-04" db="EMBL/GenBank/DDBJ databases">
        <title>Perkinsus chesapeaki whole genome sequence.</title>
        <authorList>
            <person name="Bogema D.R."/>
        </authorList>
    </citation>
    <scope>NUCLEOTIDE SEQUENCE [LARGE SCALE GENOMIC DNA]</scope>
    <source>
        <strain evidence="1">ATCC PRA-425</strain>
    </source>
</reference>
<gene>
    <name evidence="1" type="ORF">FOL47_001504</name>
</gene>
<organism evidence="1 2">
    <name type="scientific">Perkinsus chesapeaki</name>
    <name type="common">Clam parasite</name>
    <name type="synonym">Perkinsus andrewsi</name>
    <dbReference type="NCBI Taxonomy" id="330153"/>
    <lineage>
        <taxon>Eukaryota</taxon>
        <taxon>Sar</taxon>
        <taxon>Alveolata</taxon>
        <taxon>Perkinsozoa</taxon>
        <taxon>Perkinsea</taxon>
        <taxon>Perkinsida</taxon>
        <taxon>Perkinsidae</taxon>
        <taxon>Perkinsus</taxon>
    </lineage>
</organism>
<dbReference type="AlphaFoldDB" id="A0A7J6MKK2"/>
<dbReference type="OrthoDB" id="10427861at2759"/>
<dbReference type="EMBL" id="JAAPAO010000136">
    <property type="protein sequence ID" value="KAF4671521.1"/>
    <property type="molecule type" value="Genomic_DNA"/>
</dbReference>